<accession>A0ACA9LSI5</accession>
<reference evidence="1" key="1">
    <citation type="submission" date="2021-06" db="EMBL/GenBank/DDBJ databases">
        <authorList>
            <person name="Kallberg Y."/>
            <person name="Tangrot J."/>
            <person name="Rosling A."/>
        </authorList>
    </citation>
    <scope>NUCLEOTIDE SEQUENCE</scope>
    <source>
        <strain evidence="1">28 12/20/2015</strain>
    </source>
</reference>
<gene>
    <name evidence="1" type="ORF">SPELUC_LOCUS5030</name>
</gene>
<dbReference type="Proteomes" id="UP000789366">
    <property type="component" value="Unassembled WGS sequence"/>
</dbReference>
<comment type="caution">
    <text evidence="1">The sequence shown here is derived from an EMBL/GenBank/DDBJ whole genome shotgun (WGS) entry which is preliminary data.</text>
</comment>
<evidence type="ECO:0000313" key="2">
    <source>
        <dbReference type="Proteomes" id="UP000789366"/>
    </source>
</evidence>
<dbReference type="EMBL" id="CAJVPW010004889">
    <property type="protein sequence ID" value="CAG8546627.1"/>
    <property type="molecule type" value="Genomic_DNA"/>
</dbReference>
<proteinExistence type="predicted"/>
<evidence type="ECO:0000313" key="1">
    <source>
        <dbReference type="EMBL" id="CAG8546627.1"/>
    </source>
</evidence>
<sequence length="72" mass="6797">MGFAASAGVLPNLSGAGVAAGQEITSERMGFAASAGVLPNLSGAGVAAGQEITSGSTQVGPGKETFKGEGSE</sequence>
<keyword evidence="2" id="KW-1185">Reference proteome</keyword>
<protein>
    <submittedName>
        <fullName evidence="1">9870_t:CDS:1</fullName>
    </submittedName>
</protein>
<name>A0ACA9LSI5_9GLOM</name>
<organism evidence="1 2">
    <name type="scientific">Cetraspora pellucida</name>
    <dbReference type="NCBI Taxonomy" id="1433469"/>
    <lineage>
        <taxon>Eukaryota</taxon>
        <taxon>Fungi</taxon>
        <taxon>Fungi incertae sedis</taxon>
        <taxon>Mucoromycota</taxon>
        <taxon>Glomeromycotina</taxon>
        <taxon>Glomeromycetes</taxon>
        <taxon>Diversisporales</taxon>
        <taxon>Gigasporaceae</taxon>
        <taxon>Cetraspora</taxon>
    </lineage>
</organism>